<keyword evidence="4 5" id="KW-0472">Membrane</keyword>
<evidence type="ECO:0000256" key="3">
    <source>
        <dbReference type="ARBA" id="ARBA00022989"/>
    </source>
</evidence>
<feature type="transmembrane region" description="Helical" evidence="5">
    <location>
        <begin position="110"/>
        <end position="131"/>
    </location>
</feature>
<keyword evidence="3 5" id="KW-1133">Transmembrane helix</keyword>
<proteinExistence type="predicted"/>
<protein>
    <submittedName>
        <fullName evidence="7">Uncharacterized membrane protein YckC, RDD family</fullName>
    </submittedName>
</protein>
<dbReference type="OrthoDB" id="9814143at2"/>
<reference evidence="8" key="1">
    <citation type="submission" date="2016-10" db="EMBL/GenBank/DDBJ databases">
        <authorList>
            <person name="Varghese N."/>
            <person name="Submissions S."/>
        </authorList>
    </citation>
    <scope>NUCLEOTIDE SEQUENCE [LARGE SCALE GENOMIC DNA]</scope>
    <source>
        <strain evidence="8">DSM 15310</strain>
    </source>
</reference>
<feature type="domain" description="RDD" evidence="6">
    <location>
        <begin position="19"/>
        <end position="144"/>
    </location>
</feature>
<evidence type="ECO:0000259" key="6">
    <source>
        <dbReference type="Pfam" id="PF06271"/>
    </source>
</evidence>
<dbReference type="AlphaFoldDB" id="A0A1I0AX09"/>
<keyword evidence="2 5" id="KW-0812">Transmembrane</keyword>
<evidence type="ECO:0000256" key="5">
    <source>
        <dbReference type="SAM" id="Phobius"/>
    </source>
</evidence>
<evidence type="ECO:0000256" key="4">
    <source>
        <dbReference type="ARBA" id="ARBA00023136"/>
    </source>
</evidence>
<accession>A0A1I0AX09</accession>
<dbReference type="GO" id="GO:0016020">
    <property type="term" value="C:membrane"/>
    <property type="evidence" value="ECO:0007669"/>
    <property type="project" value="UniProtKB-SubCell"/>
</dbReference>
<keyword evidence="8" id="KW-1185">Reference proteome</keyword>
<gene>
    <name evidence="7" type="ORF">SAMN04487998_0865</name>
</gene>
<dbReference type="Pfam" id="PF06271">
    <property type="entry name" value="RDD"/>
    <property type="match status" value="1"/>
</dbReference>
<dbReference type="STRING" id="82805.SAMN04487998_0865"/>
<evidence type="ECO:0000256" key="2">
    <source>
        <dbReference type="ARBA" id="ARBA00022692"/>
    </source>
</evidence>
<evidence type="ECO:0000313" key="7">
    <source>
        <dbReference type="EMBL" id="SES98971.1"/>
    </source>
</evidence>
<dbReference type="InterPro" id="IPR010432">
    <property type="entry name" value="RDD"/>
</dbReference>
<organism evidence="7 8">
    <name type="scientific">Hymenobacter actinosclerus</name>
    <dbReference type="NCBI Taxonomy" id="82805"/>
    <lineage>
        <taxon>Bacteria</taxon>
        <taxon>Pseudomonadati</taxon>
        <taxon>Bacteroidota</taxon>
        <taxon>Cytophagia</taxon>
        <taxon>Cytophagales</taxon>
        <taxon>Hymenobacteraceae</taxon>
        <taxon>Hymenobacter</taxon>
    </lineage>
</organism>
<dbReference type="PANTHER" id="PTHR38480">
    <property type="entry name" value="SLR0254 PROTEIN"/>
    <property type="match status" value="1"/>
</dbReference>
<evidence type="ECO:0000313" key="8">
    <source>
        <dbReference type="Proteomes" id="UP000198697"/>
    </source>
</evidence>
<dbReference type="Proteomes" id="UP000198697">
    <property type="component" value="Unassembled WGS sequence"/>
</dbReference>
<dbReference type="RefSeq" id="WP_092768557.1">
    <property type="nucleotide sequence ID" value="NZ_FOHS01000001.1"/>
</dbReference>
<evidence type="ECO:0000256" key="1">
    <source>
        <dbReference type="ARBA" id="ARBA00004141"/>
    </source>
</evidence>
<sequence length="245" mass="26866">MSTIRIQTTQNVVLEYEAASVGDRVLAQVLDVLVMILWAAVVSFLISEATNSGDERQIASYVLIGIPLLIYHPLCEIFFNGQSLGKQARKIKVTRLDGTRPSLGDYALRWLIGLFEIGMTMGSVALVATLFNGRGQRLGDMAAGTTVVSLRPRAPDVHTLTAETQVPAGYQPVFQQARELSDHDARLIRQLFRQAGAQGDYALLKELAGKVKSVTTITTDLPDEPFIRTVLRDHAYFAAQESPHG</sequence>
<feature type="transmembrane region" description="Helical" evidence="5">
    <location>
        <begin position="25"/>
        <end position="46"/>
    </location>
</feature>
<feature type="transmembrane region" description="Helical" evidence="5">
    <location>
        <begin position="58"/>
        <end position="79"/>
    </location>
</feature>
<dbReference type="EMBL" id="FOHS01000001">
    <property type="protein sequence ID" value="SES98971.1"/>
    <property type="molecule type" value="Genomic_DNA"/>
</dbReference>
<name>A0A1I0AX09_9BACT</name>
<dbReference type="PANTHER" id="PTHR38480:SF1">
    <property type="entry name" value="SLR0254 PROTEIN"/>
    <property type="match status" value="1"/>
</dbReference>
<comment type="subcellular location">
    <subcellularLocation>
        <location evidence="1">Membrane</location>
        <topology evidence="1">Multi-pass membrane protein</topology>
    </subcellularLocation>
</comment>